<gene>
    <name evidence="1" type="ORF">AN221_35410</name>
</gene>
<evidence type="ECO:0000313" key="2">
    <source>
        <dbReference type="Proteomes" id="UP000175971"/>
    </source>
</evidence>
<accession>A0A1E7LIQ7</accession>
<name>A0A1E7LIQ7_9ACTN</name>
<reference evidence="1 2" key="1">
    <citation type="journal article" date="2016" name="Front. Microbiol.">
        <title>Comparative Genomics Analysis of Streptomyces Species Reveals Their Adaptation to the Marine Environment and Their Diversity at the Genomic Level.</title>
        <authorList>
            <person name="Tian X."/>
            <person name="Zhang Z."/>
            <person name="Yang T."/>
            <person name="Chen M."/>
            <person name="Li J."/>
            <person name="Chen F."/>
            <person name="Yang J."/>
            <person name="Li W."/>
            <person name="Zhang B."/>
            <person name="Zhang Z."/>
            <person name="Wu J."/>
            <person name="Zhang C."/>
            <person name="Long L."/>
            <person name="Xiao J."/>
        </authorList>
    </citation>
    <scope>NUCLEOTIDE SEQUENCE [LARGE SCALE GENOMIC DNA]</scope>
    <source>
        <strain evidence="1 2">SCSIO M10372</strain>
    </source>
</reference>
<organism evidence="1 2">
    <name type="scientific">Streptomyces nanshensis</name>
    <dbReference type="NCBI Taxonomy" id="518642"/>
    <lineage>
        <taxon>Bacteria</taxon>
        <taxon>Bacillati</taxon>
        <taxon>Actinomycetota</taxon>
        <taxon>Actinomycetes</taxon>
        <taxon>Kitasatosporales</taxon>
        <taxon>Streptomycetaceae</taxon>
        <taxon>Streptomyces</taxon>
    </lineage>
</organism>
<protein>
    <submittedName>
        <fullName evidence="1">Uncharacterized protein</fullName>
    </submittedName>
</protein>
<sequence>MVKESVQLLCLIAAAIHQPVGNDEELAVVRVQGDFTGSPVDIVDLLAQFCNSRIKASGIRFFG</sequence>
<dbReference type="EMBL" id="LJGZ01000105">
    <property type="protein sequence ID" value="OEV16076.1"/>
    <property type="molecule type" value="Genomic_DNA"/>
</dbReference>
<comment type="caution">
    <text evidence="1">The sequence shown here is derived from an EMBL/GenBank/DDBJ whole genome shotgun (WGS) entry which is preliminary data.</text>
</comment>
<dbReference type="AlphaFoldDB" id="A0A1E7LIQ7"/>
<dbReference type="Proteomes" id="UP000175971">
    <property type="component" value="Unassembled WGS sequence"/>
</dbReference>
<keyword evidence="2" id="KW-1185">Reference proteome</keyword>
<evidence type="ECO:0000313" key="1">
    <source>
        <dbReference type="EMBL" id="OEV16076.1"/>
    </source>
</evidence>
<proteinExistence type="predicted"/>